<evidence type="ECO:0000256" key="14">
    <source>
        <dbReference type="ARBA" id="ARBA00023288"/>
    </source>
</evidence>
<keyword evidence="10" id="KW-0626">Porin</keyword>
<evidence type="ECO:0000313" key="20">
    <source>
        <dbReference type="Proteomes" id="UP000217895"/>
    </source>
</evidence>
<keyword evidence="4" id="KW-1134">Transmembrane beta strand</keyword>
<dbReference type="Gene3D" id="3.10.560.10">
    <property type="entry name" value="Outer membrane lipoprotein wza domain like"/>
    <property type="match status" value="3"/>
</dbReference>
<evidence type="ECO:0000259" key="16">
    <source>
        <dbReference type="Pfam" id="PF02563"/>
    </source>
</evidence>
<dbReference type="AlphaFoldDB" id="A0A1Z4JID9"/>
<evidence type="ECO:0000256" key="4">
    <source>
        <dbReference type="ARBA" id="ARBA00022452"/>
    </source>
</evidence>
<keyword evidence="11" id="KW-0472">Membrane</keyword>
<feature type="chain" id="PRO_5011111724" evidence="15">
    <location>
        <begin position="29"/>
        <end position="480"/>
    </location>
</feature>
<dbReference type="PANTHER" id="PTHR33619:SF3">
    <property type="entry name" value="POLYSACCHARIDE EXPORT PROTEIN GFCE-RELATED"/>
    <property type="match status" value="1"/>
</dbReference>
<name>A0A1Z4JID9_LEPBY</name>
<sequence>MDWKKAQPNPLMMATLLGLTAIATPAIAQTAPTRPAPAAASPAPVRVDEGYLLGSGDRVKIDIFGVPEYSGEYQVMSDGSINLPLAGGVVVQGLTMRQASDTLARRYSEYLTRPVITVSLLTARPIQVAVSGEVARPGTYTTTLGDVGIPTLSRMVQMAGGIKQSADLKQVEIVRRRPGGGGTQTFKVDLAKLLRGGDLGQDVQLRDGDSVYVPAAAALNFDQSSELANSSLGASFDRPISIIVAGEVNRPGPQTVRGETIAVSDTGATTPAPGATTAAQRLRAPTVTRALQQAGGITQRANIRDIEVRRTVANGAEQTIKVNLMSLLREGDGKQDIILQEGDRVIVPLATASITPEDAAIMGRGVISPELITVNVVGQVEKPGAVQVPPYTTMNQALLAAGGFARGARKSSVEFIRLQPNGAVDRRRVDIDFSRGIDQAKNPPLQAGDTIVVGKTGLQSVAEGIGSFLGPALGIFGIFR</sequence>
<evidence type="ECO:0000259" key="18">
    <source>
        <dbReference type="Pfam" id="PF22461"/>
    </source>
</evidence>
<reference evidence="19 20" key="1">
    <citation type="submission" date="2017-06" db="EMBL/GenBank/DDBJ databases">
        <title>Genome sequencing of cyanobaciteial culture collection at National Institute for Environmental Studies (NIES).</title>
        <authorList>
            <person name="Hirose Y."/>
            <person name="Shimura Y."/>
            <person name="Fujisawa T."/>
            <person name="Nakamura Y."/>
            <person name="Kawachi M."/>
        </authorList>
    </citation>
    <scope>NUCLEOTIDE SEQUENCE [LARGE SCALE GENOMIC DNA]</scope>
    <source>
        <strain evidence="19 20">NIES-2135</strain>
    </source>
</reference>
<dbReference type="InterPro" id="IPR054765">
    <property type="entry name" value="SLBB_dom"/>
</dbReference>
<keyword evidence="6" id="KW-0812">Transmembrane</keyword>
<keyword evidence="20" id="KW-1185">Reference proteome</keyword>
<dbReference type="PANTHER" id="PTHR33619">
    <property type="entry name" value="POLYSACCHARIDE EXPORT PROTEIN GFCE-RELATED"/>
    <property type="match status" value="1"/>
</dbReference>
<feature type="domain" description="Soluble ligand binding" evidence="17">
    <location>
        <begin position="374"/>
        <end position="423"/>
    </location>
</feature>
<gene>
    <name evidence="19" type="ORF">NIES2135_33430</name>
</gene>
<evidence type="ECO:0000256" key="6">
    <source>
        <dbReference type="ARBA" id="ARBA00022692"/>
    </source>
</evidence>
<organism evidence="19 20">
    <name type="scientific">Leptolyngbya boryana NIES-2135</name>
    <dbReference type="NCBI Taxonomy" id="1973484"/>
    <lineage>
        <taxon>Bacteria</taxon>
        <taxon>Bacillati</taxon>
        <taxon>Cyanobacteriota</taxon>
        <taxon>Cyanophyceae</taxon>
        <taxon>Leptolyngbyales</taxon>
        <taxon>Leptolyngbyaceae</taxon>
        <taxon>Leptolyngbya group</taxon>
        <taxon>Leptolyngbya</taxon>
    </lineage>
</organism>
<keyword evidence="12" id="KW-0564">Palmitate</keyword>
<evidence type="ECO:0000313" key="19">
    <source>
        <dbReference type="EMBL" id="BAY56509.1"/>
    </source>
</evidence>
<dbReference type="InterPro" id="IPR049712">
    <property type="entry name" value="Poly_export"/>
</dbReference>
<keyword evidence="9" id="KW-0406">Ion transport</keyword>
<evidence type="ECO:0000256" key="15">
    <source>
        <dbReference type="SAM" id="SignalP"/>
    </source>
</evidence>
<evidence type="ECO:0000256" key="5">
    <source>
        <dbReference type="ARBA" id="ARBA00022597"/>
    </source>
</evidence>
<evidence type="ECO:0000256" key="10">
    <source>
        <dbReference type="ARBA" id="ARBA00023114"/>
    </source>
</evidence>
<evidence type="ECO:0000256" key="13">
    <source>
        <dbReference type="ARBA" id="ARBA00023237"/>
    </source>
</evidence>
<keyword evidence="7 15" id="KW-0732">Signal</keyword>
<dbReference type="Proteomes" id="UP000217895">
    <property type="component" value="Chromosome"/>
</dbReference>
<evidence type="ECO:0000256" key="11">
    <source>
        <dbReference type="ARBA" id="ARBA00023136"/>
    </source>
</evidence>
<dbReference type="InterPro" id="IPR019554">
    <property type="entry name" value="Soluble_ligand-bd"/>
</dbReference>
<protein>
    <submittedName>
        <fullName evidence="19">Polysaccharide biosynthesis/export protein</fullName>
    </submittedName>
</protein>
<feature type="domain" description="SLBB" evidence="18">
    <location>
        <begin position="127"/>
        <end position="213"/>
    </location>
</feature>
<feature type="signal peptide" evidence="15">
    <location>
        <begin position="1"/>
        <end position="28"/>
    </location>
</feature>
<dbReference type="GO" id="GO:0009279">
    <property type="term" value="C:cell outer membrane"/>
    <property type="evidence" value="ECO:0007669"/>
    <property type="project" value="UniProtKB-SubCell"/>
</dbReference>
<evidence type="ECO:0000256" key="2">
    <source>
        <dbReference type="ARBA" id="ARBA00009450"/>
    </source>
</evidence>
<comment type="subcellular location">
    <subcellularLocation>
        <location evidence="1">Cell outer membrane</location>
        <topology evidence="1">Multi-pass membrane protein</topology>
    </subcellularLocation>
</comment>
<dbReference type="Gene3D" id="3.30.1950.10">
    <property type="entry name" value="wza like domain"/>
    <property type="match status" value="1"/>
</dbReference>
<evidence type="ECO:0000256" key="8">
    <source>
        <dbReference type="ARBA" id="ARBA00023047"/>
    </source>
</evidence>
<accession>A0A1Z4JID9</accession>
<dbReference type="GO" id="GO:0015288">
    <property type="term" value="F:porin activity"/>
    <property type="evidence" value="ECO:0007669"/>
    <property type="project" value="UniProtKB-KW"/>
</dbReference>
<dbReference type="EMBL" id="AP018203">
    <property type="protein sequence ID" value="BAY56509.1"/>
    <property type="molecule type" value="Genomic_DNA"/>
</dbReference>
<keyword evidence="5" id="KW-0762">Sugar transport</keyword>
<dbReference type="GO" id="GO:0015159">
    <property type="term" value="F:polysaccharide transmembrane transporter activity"/>
    <property type="evidence" value="ECO:0007669"/>
    <property type="project" value="InterPro"/>
</dbReference>
<evidence type="ECO:0000256" key="7">
    <source>
        <dbReference type="ARBA" id="ARBA00022729"/>
    </source>
</evidence>
<evidence type="ECO:0000256" key="9">
    <source>
        <dbReference type="ARBA" id="ARBA00023065"/>
    </source>
</evidence>
<keyword evidence="3" id="KW-0813">Transport</keyword>
<comment type="similarity">
    <text evidence="2">Belongs to the BexD/CtrA/VexA family.</text>
</comment>
<evidence type="ECO:0000256" key="3">
    <source>
        <dbReference type="ARBA" id="ARBA00022448"/>
    </source>
</evidence>
<evidence type="ECO:0000259" key="17">
    <source>
        <dbReference type="Pfam" id="PF10531"/>
    </source>
</evidence>
<dbReference type="InterPro" id="IPR003715">
    <property type="entry name" value="Poly_export_N"/>
</dbReference>
<dbReference type="Pfam" id="PF02563">
    <property type="entry name" value="Poly_export"/>
    <property type="match status" value="1"/>
</dbReference>
<dbReference type="Pfam" id="PF22461">
    <property type="entry name" value="SLBB_2"/>
    <property type="match status" value="1"/>
</dbReference>
<dbReference type="GO" id="GO:0006811">
    <property type="term" value="P:monoatomic ion transport"/>
    <property type="evidence" value="ECO:0007669"/>
    <property type="project" value="UniProtKB-KW"/>
</dbReference>
<keyword evidence="14" id="KW-0449">Lipoprotein</keyword>
<feature type="domain" description="Polysaccharide export protein N-terminal" evidence="16">
    <location>
        <begin position="47"/>
        <end position="120"/>
    </location>
</feature>
<dbReference type="GO" id="GO:0046930">
    <property type="term" value="C:pore complex"/>
    <property type="evidence" value="ECO:0007669"/>
    <property type="project" value="UniProtKB-KW"/>
</dbReference>
<dbReference type="Pfam" id="PF10531">
    <property type="entry name" value="SLBB"/>
    <property type="match status" value="1"/>
</dbReference>
<evidence type="ECO:0000256" key="12">
    <source>
        <dbReference type="ARBA" id="ARBA00023139"/>
    </source>
</evidence>
<proteinExistence type="inferred from homology"/>
<keyword evidence="8" id="KW-0625">Polysaccharide transport</keyword>
<evidence type="ECO:0000256" key="1">
    <source>
        <dbReference type="ARBA" id="ARBA00004571"/>
    </source>
</evidence>
<keyword evidence="13" id="KW-0998">Cell outer membrane</keyword>